<feature type="compositionally biased region" description="Basic residues" evidence="2">
    <location>
        <begin position="408"/>
        <end position="441"/>
    </location>
</feature>
<dbReference type="EMBL" id="CALNXI010000609">
    <property type="protein sequence ID" value="CAH3030067.1"/>
    <property type="molecule type" value="Genomic_DNA"/>
</dbReference>
<comment type="similarity">
    <text evidence="1">Belongs to the pectinacetylesterase family. Notum subfamily.</text>
</comment>
<dbReference type="PANTHER" id="PTHR21562:SF67">
    <property type="entry name" value="PECTIN ACETYLESTERASE"/>
    <property type="match status" value="1"/>
</dbReference>
<feature type="compositionally biased region" description="Polar residues" evidence="2">
    <location>
        <begin position="91"/>
        <end position="105"/>
    </location>
</feature>
<organism evidence="4 5">
    <name type="scientific">Porites evermanni</name>
    <dbReference type="NCBI Taxonomy" id="104178"/>
    <lineage>
        <taxon>Eukaryota</taxon>
        <taxon>Metazoa</taxon>
        <taxon>Cnidaria</taxon>
        <taxon>Anthozoa</taxon>
        <taxon>Hexacorallia</taxon>
        <taxon>Scleractinia</taxon>
        <taxon>Fungiina</taxon>
        <taxon>Poritidae</taxon>
        <taxon>Porites</taxon>
    </lineage>
</organism>
<dbReference type="Proteomes" id="UP001159427">
    <property type="component" value="Unassembled WGS sequence"/>
</dbReference>
<feature type="compositionally biased region" description="Basic and acidic residues" evidence="2">
    <location>
        <begin position="218"/>
        <end position="245"/>
    </location>
</feature>
<feature type="region of interest" description="Disordered" evidence="2">
    <location>
        <begin position="388"/>
        <end position="448"/>
    </location>
</feature>
<feature type="compositionally biased region" description="Basic and acidic residues" evidence="2">
    <location>
        <begin position="388"/>
        <end position="407"/>
    </location>
</feature>
<protein>
    <recommendedName>
        <fullName evidence="6">Pectin acetylesterase</fullName>
    </recommendedName>
</protein>
<feature type="region of interest" description="Disordered" evidence="2">
    <location>
        <begin position="66"/>
        <end position="310"/>
    </location>
</feature>
<accession>A0ABN8MPK5</accession>
<feature type="compositionally biased region" description="Polar residues" evidence="2">
    <location>
        <begin position="167"/>
        <end position="177"/>
    </location>
</feature>
<feature type="compositionally biased region" description="Basic and acidic residues" evidence="2">
    <location>
        <begin position="184"/>
        <end position="203"/>
    </location>
</feature>
<feature type="signal peptide" evidence="3">
    <location>
        <begin position="1"/>
        <end position="23"/>
    </location>
</feature>
<feature type="compositionally biased region" description="Acidic residues" evidence="2">
    <location>
        <begin position="246"/>
        <end position="267"/>
    </location>
</feature>
<evidence type="ECO:0000256" key="1">
    <source>
        <dbReference type="ARBA" id="ARBA00010213"/>
    </source>
</evidence>
<keyword evidence="5" id="KW-1185">Reference proteome</keyword>
<feature type="compositionally biased region" description="Basic and acidic residues" evidence="2">
    <location>
        <begin position="137"/>
        <end position="165"/>
    </location>
</feature>
<gene>
    <name evidence="4" type="ORF">PEVE_00037302</name>
</gene>
<evidence type="ECO:0000256" key="3">
    <source>
        <dbReference type="SAM" id="SignalP"/>
    </source>
</evidence>
<name>A0ABN8MPK5_9CNID</name>
<dbReference type="PANTHER" id="PTHR21562">
    <property type="entry name" value="NOTUM-RELATED"/>
    <property type="match status" value="1"/>
</dbReference>
<dbReference type="Pfam" id="PF03283">
    <property type="entry name" value="PAE"/>
    <property type="match status" value="1"/>
</dbReference>
<sequence>MGNSTLWQLTILFTFALISMVPSRHIQNSHSKIQQDASKSGKPGEYLWYKTDSSRAEIKFARSLIAKSHDSTESEQSGALPSLGEEDISGSAESSSEDTGNLQTSGSGGYPTSYMVDIRENTNVETSSVEPTGEASLDEHKAPAKIKQDSEEQIEKSPGKADKPLGKTTNEQVSSGSAYGEEEALLKEGSGKDDSNANYKEVKITAPAVEKQVVNPKRRSEISRKSRVEKEDGDSKYDKLFRDFGTEGDLDPGLEDDDSDLDDSLSDEDTKLLISDEDEDDSGESKSYISRPSDKSKVKHKSSQSSKTKEILARLDTDVFRGNNSEEHEQFYRKKHPDHTVRLNNHYDKVANQTLSKEGDESKALSHHAVGGIFNGSVSKVALEAESIKRSRDEHHHQGKHDNDQPRRHPPHHHRRHDRHHHHHRRRRHHHDKHHNKKGTKVQKDNAGENKVAVHQANSSASYGQPSIYYPYPAQYPAVQQLSPYQSSDATPKSEYVYYSLQKADNEGAVCLDGSTPGYYLRKGTGKGTRKWIIYLQGGAWCETKESCLSRSQTNLGSTLFLKSLGKPGGILSSDKEENSKFYNWNIAYLPYCDGSSFSGNRVDPVEVEGSLLYFRGFRILNSTISELLSDKDLDKASHVVFSGTSAGGLAVMLHADFVRSRLSRKVHFRTLADSGFFLDTGSQKSKGERKFRKQMQSVFKLHDCTDGVPQKCVEKMPGKDLWKCIFPQYFLRYVKSKIFIVNPLYDSWQLGNIWEIECAFNPYTCTNKEVKQIKKFKKATLKAMKEFLNRSNIGLFADSCIDHGQVVFSNRWNEIKVKTPAKDWSISSSFIRWLKHPKKKLFIDDYDYPANPTCVSIDVDKRSEILTEGF</sequence>
<comment type="caution">
    <text evidence="4">The sequence shown here is derived from an EMBL/GenBank/DDBJ whole genome shotgun (WGS) entry which is preliminary data.</text>
</comment>
<reference evidence="4 5" key="1">
    <citation type="submission" date="2022-05" db="EMBL/GenBank/DDBJ databases">
        <authorList>
            <consortium name="Genoscope - CEA"/>
            <person name="William W."/>
        </authorList>
    </citation>
    <scope>NUCLEOTIDE SEQUENCE [LARGE SCALE GENOMIC DNA]</scope>
</reference>
<feature type="chain" id="PRO_5045236790" description="Pectin acetylesterase" evidence="3">
    <location>
        <begin position="24"/>
        <end position="871"/>
    </location>
</feature>
<evidence type="ECO:0008006" key="6">
    <source>
        <dbReference type="Google" id="ProtNLM"/>
    </source>
</evidence>
<proteinExistence type="inferred from homology"/>
<evidence type="ECO:0000256" key="2">
    <source>
        <dbReference type="SAM" id="MobiDB-lite"/>
    </source>
</evidence>
<dbReference type="InterPro" id="IPR004963">
    <property type="entry name" value="PAE/NOTUM"/>
</dbReference>
<keyword evidence="3" id="KW-0732">Signal</keyword>
<evidence type="ECO:0000313" key="5">
    <source>
        <dbReference type="Proteomes" id="UP001159427"/>
    </source>
</evidence>
<evidence type="ECO:0000313" key="4">
    <source>
        <dbReference type="EMBL" id="CAH3030067.1"/>
    </source>
</evidence>